<evidence type="ECO:0000256" key="7">
    <source>
        <dbReference type="ARBA" id="ARBA00013188"/>
    </source>
</evidence>
<evidence type="ECO:0000256" key="1">
    <source>
        <dbReference type="ARBA" id="ARBA00001782"/>
    </source>
</evidence>
<dbReference type="SUPFAM" id="SSF51366">
    <property type="entry name" value="Ribulose-phoshate binding barrel"/>
    <property type="match status" value="1"/>
</dbReference>
<evidence type="ECO:0000256" key="3">
    <source>
        <dbReference type="ARBA" id="ARBA00001941"/>
    </source>
</evidence>
<evidence type="ECO:0000256" key="8">
    <source>
        <dbReference type="ARBA" id="ARBA00022723"/>
    </source>
</evidence>
<dbReference type="GO" id="GO:0005975">
    <property type="term" value="P:carbohydrate metabolic process"/>
    <property type="evidence" value="ECO:0007669"/>
    <property type="project" value="InterPro"/>
</dbReference>
<reference evidence="11" key="1">
    <citation type="submission" date="2019-09" db="EMBL/GenBank/DDBJ databases">
        <title>Characterisation of the sponge microbiome using genome-centric metagenomics.</title>
        <authorList>
            <person name="Engelberts J.P."/>
            <person name="Robbins S.J."/>
            <person name="De Goeij J.M."/>
            <person name="Aranda M."/>
            <person name="Bell S.C."/>
            <person name="Webster N.S."/>
        </authorList>
    </citation>
    <scope>NUCLEOTIDE SEQUENCE</scope>
    <source>
        <strain evidence="11">SB0662_bin_9</strain>
    </source>
</reference>
<dbReference type="InterPro" id="IPR000056">
    <property type="entry name" value="Ribul_P_3_epim-like"/>
</dbReference>
<protein>
    <recommendedName>
        <fullName evidence="7 10">Ribulose-phosphate 3-epimerase</fullName>
        <ecNumber evidence="7 10">5.1.3.1</ecNumber>
    </recommendedName>
</protein>
<dbReference type="FunFam" id="3.20.20.70:FF:000004">
    <property type="entry name" value="Ribulose-phosphate 3-epimerase"/>
    <property type="match status" value="1"/>
</dbReference>
<evidence type="ECO:0000256" key="10">
    <source>
        <dbReference type="NCBIfam" id="TIGR01163"/>
    </source>
</evidence>
<dbReference type="CDD" id="cd00429">
    <property type="entry name" value="RPE"/>
    <property type="match status" value="1"/>
</dbReference>
<evidence type="ECO:0000256" key="5">
    <source>
        <dbReference type="ARBA" id="ARBA00001954"/>
    </source>
</evidence>
<dbReference type="PANTHER" id="PTHR11749">
    <property type="entry name" value="RIBULOSE-5-PHOSPHATE-3-EPIMERASE"/>
    <property type="match status" value="1"/>
</dbReference>
<comment type="cofactor">
    <cofactor evidence="2">
        <name>Mn(2+)</name>
        <dbReference type="ChEBI" id="CHEBI:29035"/>
    </cofactor>
</comment>
<comment type="cofactor">
    <cofactor evidence="5">
        <name>Fe(2+)</name>
        <dbReference type="ChEBI" id="CHEBI:29033"/>
    </cofactor>
</comment>
<dbReference type="InterPro" id="IPR011060">
    <property type="entry name" value="RibuloseP-bd_barrel"/>
</dbReference>
<dbReference type="EC" id="5.1.3.1" evidence="7 10"/>
<dbReference type="Gene3D" id="3.20.20.70">
    <property type="entry name" value="Aldolase class I"/>
    <property type="match status" value="1"/>
</dbReference>
<dbReference type="AlphaFoldDB" id="A0A6B1DTS8"/>
<keyword evidence="9 11" id="KW-0413">Isomerase</keyword>
<dbReference type="Pfam" id="PF00834">
    <property type="entry name" value="Ribul_P_3_epim"/>
    <property type="match status" value="1"/>
</dbReference>
<evidence type="ECO:0000256" key="6">
    <source>
        <dbReference type="ARBA" id="ARBA00009541"/>
    </source>
</evidence>
<gene>
    <name evidence="11" type="primary">rpe</name>
    <name evidence="11" type="ORF">F4Y08_08600</name>
</gene>
<dbReference type="GO" id="GO:0046872">
    <property type="term" value="F:metal ion binding"/>
    <property type="evidence" value="ECO:0007669"/>
    <property type="project" value="UniProtKB-KW"/>
</dbReference>
<dbReference type="GO" id="GO:0005737">
    <property type="term" value="C:cytoplasm"/>
    <property type="evidence" value="ECO:0007669"/>
    <property type="project" value="UniProtKB-ARBA"/>
</dbReference>
<dbReference type="NCBIfam" id="NF004076">
    <property type="entry name" value="PRK05581.1-4"/>
    <property type="match status" value="1"/>
</dbReference>
<comment type="catalytic activity">
    <reaction evidence="1">
        <text>D-ribulose 5-phosphate = D-xylulose 5-phosphate</text>
        <dbReference type="Rhea" id="RHEA:13677"/>
        <dbReference type="ChEBI" id="CHEBI:57737"/>
        <dbReference type="ChEBI" id="CHEBI:58121"/>
        <dbReference type="EC" id="5.1.3.1"/>
    </reaction>
</comment>
<keyword evidence="8" id="KW-0479">Metal-binding</keyword>
<accession>A0A6B1DTS8</accession>
<dbReference type="InterPro" id="IPR026019">
    <property type="entry name" value="Ribul_P_3_epim"/>
</dbReference>
<evidence type="ECO:0000256" key="4">
    <source>
        <dbReference type="ARBA" id="ARBA00001947"/>
    </source>
</evidence>
<dbReference type="GO" id="GO:0006098">
    <property type="term" value="P:pentose-phosphate shunt"/>
    <property type="evidence" value="ECO:0007669"/>
    <property type="project" value="UniProtKB-UniRule"/>
</dbReference>
<sequence length="222" mass="23264">MAAIHLLPSILTADFGRLAASIAEAEAAGVDGFHLDVMDGMFVPNITFGVSTIEAVRQATALPLDVHLMVEEPLRLLPAFLSTGVEMVTVHVEACRDPYRAVDDIRHADCLAGLALNPGTSPEAVRELLPYVDRVLVMTVPPGFGGAPFIAGSPARIRRLGSLIAAAELEAPPAIQVDGGVDASTIRAVVDSGARYVVAGSSIYNNQQSVSDSVRALREALA</sequence>
<evidence type="ECO:0000256" key="2">
    <source>
        <dbReference type="ARBA" id="ARBA00001936"/>
    </source>
</evidence>
<comment type="cofactor">
    <cofactor evidence="4">
        <name>Zn(2+)</name>
        <dbReference type="ChEBI" id="CHEBI:29105"/>
    </cofactor>
</comment>
<dbReference type="GO" id="GO:0004750">
    <property type="term" value="F:D-ribulose-phosphate 3-epimerase activity"/>
    <property type="evidence" value="ECO:0007669"/>
    <property type="project" value="UniProtKB-UniRule"/>
</dbReference>
<dbReference type="EMBL" id="VXPY01000059">
    <property type="protein sequence ID" value="MYD90376.1"/>
    <property type="molecule type" value="Genomic_DNA"/>
</dbReference>
<comment type="cofactor">
    <cofactor evidence="3">
        <name>Co(2+)</name>
        <dbReference type="ChEBI" id="CHEBI:48828"/>
    </cofactor>
</comment>
<comment type="similarity">
    <text evidence="6">Belongs to the ribulose-phosphate 3-epimerase family.</text>
</comment>
<evidence type="ECO:0000256" key="9">
    <source>
        <dbReference type="ARBA" id="ARBA00023235"/>
    </source>
</evidence>
<proteinExistence type="inferred from homology"/>
<dbReference type="PROSITE" id="PS01085">
    <property type="entry name" value="RIBUL_P_3_EPIMER_1"/>
    <property type="match status" value="1"/>
</dbReference>
<name>A0A6B1DTS8_9CHLR</name>
<dbReference type="InterPro" id="IPR013785">
    <property type="entry name" value="Aldolase_TIM"/>
</dbReference>
<evidence type="ECO:0000313" key="11">
    <source>
        <dbReference type="EMBL" id="MYD90376.1"/>
    </source>
</evidence>
<organism evidence="11">
    <name type="scientific">Caldilineaceae bacterium SB0662_bin_9</name>
    <dbReference type="NCBI Taxonomy" id="2605258"/>
    <lineage>
        <taxon>Bacteria</taxon>
        <taxon>Bacillati</taxon>
        <taxon>Chloroflexota</taxon>
        <taxon>Caldilineae</taxon>
        <taxon>Caldilineales</taxon>
        <taxon>Caldilineaceae</taxon>
    </lineage>
</organism>
<dbReference type="NCBIfam" id="TIGR01163">
    <property type="entry name" value="rpe"/>
    <property type="match status" value="1"/>
</dbReference>
<comment type="caution">
    <text evidence="11">The sequence shown here is derived from an EMBL/GenBank/DDBJ whole genome shotgun (WGS) entry which is preliminary data.</text>
</comment>